<dbReference type="PANTHER" id="PTHR43157">
    <property type="entry name" value="PHOSPHATIDYLINOSITOL-GLYCAN BIOSYNTHESIS CLASS F PROTEIN-RELATED"/>
    <property type="match status" value="1"/>
</dbReference>
<evidence type="ECO:0008006" key="5">
    <source>
        <dbReference type="Google" id="ProtNLM"/>
    </source>
</evidence>
<sequence length="338" mass="38376">MILEELLKFLQNCYQSFKSEPLVEVICWCVLTSLAMFAFYKWREGPRYTKKTRLDGKVVLITGCNTGIGKETALELAKRGAKVYMACRSFEKCEEARKEIIKLSGNLQIINRSLDLSSLRSIREFAANFLREETRLDILINNAGILNTKHQLTPHGFEQHLAVNHLGHFLLTNLLLDLIKASAPSRIIVVSSLAYILGNFDKADINIVRGFTPYKSYGRSKLANILFTRKLSSLIKESNVSVNCLHPGVVQTELMRHDPVLNFLRIILSKFLFRSTKGGAQTTLFLALDPEVQFKTGGFYDKMKLYPLLAKAKDDDMADWLWLESEKMVGLRGSITNF</sequence>
<accession>A0A0L0CP51</accession>
<dbReference type="Proteomes" id="UP000037069">
    <property type="component" value="Unassembled WGS sequence"/>
</dbReference>
<proteinExistence type="inferred from homology"/>
<dbReference type="OrthoDB" id="191139at2759"/>
<dbReference type="PRINTS" id="PR00081">
    <property type="entry name" value="GDHRDH"/>
</dbReference>
<keyword evidence="1" id="KW-0560">Oxidoreductase</keyword>
<dbReference type="GO" id="GO:0016491">
    <property type="term" value="F:oxidoreductase activity"/>
    <property type="evidence" value="ECO:0007669"/>
    <property type="project" value="UniProtKB-KW"/>
</dbReference>
<dbReference type="PANTHER" id="PTHR43157:SF31">
    <property type="entry name" value="PHOSPHATIDYLINOSITOL-GLYCAN BIOSYNTHESIS CLASS F PROTEIN"/>
    <property type="match status" value="1"/>
</dbReference>
<dbReference type="Gene3D" id="3.40.50.720">
    <property type="entry name" value="NAD(P)-binding Rossmann-like Domain"/>
    <property type="match status" value="1"/>
</dbReference>
<evidence type="ECO:0000313" key="4">
    <source>
        <dbReference type="Proteomes" id="UP000037069"/>
    </source>
</evidence>
<evidence type="ECO:0000256" key="1">
    <source>
        <dbReference type="ARBA" id="ARBA00023002"/>
    </source>
</evidence>
<organism evidence="3 4">
    <name type="scientific">Lucilia cuprina</name>
    <name type="common">Green bottle fly</name>
    <name type="synonym">Australian sheep blowfly</name>
    <dbReference type="NCBI Taxonomy" id="7375"/>
    <lineage>
        <taxon>Eukaryota</taxon>
        <taxon>Metazoa</taxon>
        <taxon>Ecdysozoa</taxon>
        <taxon>Arthropoda</taxon>
        <taxon>Hexapoda</taxon>
        <taxon>Insecta</taxon>
        <taxon>Pterygota</taxon>
        <taxon>Neoptera</taxon>
        <taxon>Endopterygota</taxon>
        <taxon>Diptera</taxon>
        <taxon>Brachycera</taxon>
        <taxon>Muscomorpha</taxon>
        <taxon>Oestroidea</taxon>
        <taxon>Calliphoridae</taxon>
        <taxon>Luciliinae</taxon>
        <taxon>Lucilia</taxon>
    </lineage>
</organism>
<dbReference type="AlphaFoldDB" id="A0A0L0CP51"/>
<reference evidence="3 4" key="1">
    <citation type="journal article" date="2015" name="Nat. Commun.">
        <title>Lucilia cuprina genome unlocks parasitic fly biology to underpin future interventions.</title>
        <authorList>
            <person name="Anstead C.A."/>
            <person name="Korhonen P.K."/>
            <person name="Young N.D."/>
            <person name="Hall R.S."/>
            <person name="Jex A.R."/>
            <person name="Murali S.C."/>
            <person name="Hughes D.S."/>
            <person name="Lee S.F."/>
            <person name="Perry T."/>
            <person name="Stroehlein A.J."/>
            <person name="Ansell B.R."/>
            <person name="Breugelmans B."/>
            <person name="Hofmann A."/>
            <person name="Qu J."/>
            <person name="Dugan S."/>
            <person name="Lee S.L."/>
            <person name="Chao H."/>
            <person name="Dinh H."/>
            <person name="Han Y."/>
            <person name="Doddapaneni H.V."/>
            <person name="Worley K.C."/>
            <person name="Muzny D.M."/>
            <person name="Ioannidis P."/>
            <person name="Waterhouse R.M."/>
            <person name="Zdobnov E.M."/>
            <person name="James P.J."/>
            <person name="Bagnall N.H."/>
            <person name="Kotze A.C."/>
            <person name="Gibbs R.A."/>
            <person name="Richards S."/>
            <person name="Batterham P."/>
            <person name="Gasser R.B."/>
        </authorList>
    </citation>
    <scope>NUCLEOTIDE SEQUENCE [LARGE SCALE GENOMIC DNA]</scope>
    <source>
        <strain evidence="3 4">LS</strain>
        <tissue evidence="3">Full body</tissue>
    </source>
</reference>
<dbReference type="OMA" id="ASHAHRM"/>
<name>A0A0L0CP51_LUCCU</name>
<dbReference type="InterPro" id="IPR002347">
    <property type="entry name" value="SDR_fam"/>
</dbReference>
<dbReference type="Pfam" id="PF00106">
    <property type="entry name" value="adh_short"/>
    <property type="match status" value="1"/>
</dbReference>
<dbReference type="SUPFAM" id="SSF51735">
    <property type="entry name" value="NAD(P)-binding Rossmann-fold domains"/>
    <property type="match status" value="1"/>
</dbReference>
<comment type="caution">
    <text evidence="3">The sequence shown here is derived from an EMBL/GenBank/DDBJ whole genome shotgun (WGS) entry which is preliminary data.</text>
</comment>
<dbReference type="InterPro" id="IPR036291">
    <property type="entry name" value="NAD(P)-bd_dom_sf"/>
</dbReference>
<dbReference type="EMBL" id="JRES01000127">
    <property type="protein sequence ID" value="KNC33957.1"/>
    <property type="molecule type" value="Genomic_DNA"/>
</dbReference>
<evidence type="ECO:0000256" key="2">
    <source>
        <dbReference type="RuleBase" id="RU000363"/>
    </source>
</evidence>
<keyword evidence="4" id="KW-1185">Reference proteome</keyword>
<protein>
    <recommendedName>
        <fullName evidence="5">Retinol dehydrogenase 12</fullName>
    </recommendedName>
</protein>
<dbReference type="PRINTS" id="PR00080">
    <property type="entry name" value="SDRFAMILY"/>
</dbReference>
<gene>
    <name evidence="3" type="ORF">FF38_04298</name>
</gene>
<dbReference type="STRING" id="7375.A0A0L0CP51"/>
<comment type="similarity">
    <text evidence="2">Belongs to the short-chain dehydrogenases/reductases (SDR) family.</text>
</comment>
<evidence type="ECO:0000313" key="3">
    <source>
        <dbReference type="EMBL" id="KNC33957.1"/>
    </source>
</evidence>